<dbReference type="GO" id="GO:0005829">
    <property type="term" value="C:cytosol"/>
    <property type="evidence" value="ECO:0007669"/>
    <property type="project" value="TreeGrafter"/>
</dbReference>
<dbReference type="InterPro" id="IPR006379">
    <property type="entry name" value="HAD-SF_hydro_IIB"/>
</dbReference>
<dbReference type="Gene3D" id="3.30.1240.10">
    <property type="match status" value="1"/>
</dbReference>
<evidence type="ECO:0000313" key="2">
    <source>
        <dbReference type="Proteomes" id="UP000515856"/>
    </source>
</evidence>
<proteinExistence type="predicted"/>
<dbReference type="RefSeq" id="WP_117451501.1">
    <property type="nucleotide sequence ID" value="NZ_CP060636.1"/>
</dbReference>
<dbReference type="PANTHER" id="PTHR10000">
    <property type="entry name" value="PHOSPHOSERINE PHOSPHATASE"/>
    <property type="match status" value="1"/>
</dbReference>
<dbReference type="Proteomes" id="UP000515856">
    <property type="component" value="Chromosome"/>
</dbReference>
<sequence>MDKKVVVCDIDNTLIVKHTTLTPRAKAVIQTLQKHGIYFGIASGRSLIEVKRMIHAWGFEDLDLLISLNGSILWDGIVKKEYQYYLMKKEWIKEVIAFMSQFDTNPMMYKGNHLLCGKLDEMVRLSTSSSKMEPVVVDSMADFYTEDNAKIMFRTSEEDTKKVEAYFKEHPNGKYRAFKTQSTLIEFSDDRVSKAYTLQKFCDLHDLSLDDVIAFGDTSNDNDMLMASGWGVCLRNGSEDTKAIADEITEKTCAEDGWADYMETHVIQPKGW</sequence>
<organism evidence="1 2">
    <name type="scientific">[Eubacterium] hominis</name>
    <dbReference type="NCBI Taxonomy" id="2764325"/>
    <lineage>
        <taxon>Bacteria</taxon>
        <taxon>Bacillati</taxon>
        <taxon>Bacillota</taxon>
        <taxon>Erysipelotrichia</taxon>
        <taxon>Erysipelotrichales</taxon>
        <taxon>Erysipelotrichaceae</taxon>
        <taxon>Amedibacillus</taxon>
    </lineage>
</organism>
<gene>
    <name evidence="1" type="ORF">H9Q80_08260</name>
</gene>
<dbReference type="GO" id="GO:0000287">
    <property type="term" value="F:magnesium ion binding"/>
    <property type="evidence" value="ECO:0007669"/>
    <property type="project" value="TreeGrafter"/>
</dbReference>
<accession>A0A7G9GSY5</accession>
<dbReference type="NCBIfam" id="TIGR01484">
    <property type="entry name" value="HAD-SF-IIB"/>
    <property type="match status" value="1"/>
</dbReference>
<dbReference type="InterPro" id="IPR023214">
    <property type="entry name" value="HAD_sf"/>
</dbReference>
<keyword evidence="2" id="KW-1185">Reference proteome</keyword>
<evidence type="ECO:0000313" key="1">
    <source>
        <dbReference type="EMBL" id="QNM13917.1"/>
    </source>
</evidence>
<dbReference type="InterPro" id="IPR036412">
    <property type="entry name" value="HAD-like_sf"/>
</dbReference>
<dbReference type="AlphaFoldDB" id="A0A7G9GSY5"/>
<name>A0A7G9GSY5_9FIRM</name>
<protein>
    <submittedName>
        <fullName evidence="1">HAD family hydrolase</fullName>
    </submittedName>
</protein>
<dbReference type="EMBL" id="CP060636">
    <property type="protein sequence ID" value="QNM13917.1"/>
    <property type="molecule type" value="Genomic_DNA"/>
</dbReference>
<dbReference type="PANTHER" id="PTHR10000:SF8">
    <property type="entry name" value="HAD SUPERFAMILY HYDROLASE-LIKE, TYPE 3"/>
    <property type="match status" value="1"/>
</dbReference>
<dbReference type="GO" id="GO:0016791">
    <property type="term" value="F:phosphatase activity"/>
    <property type="evidence" value="ECO:0007669"/>
    <property type="project" value="UniProtKB-ARBA"/>
</dbReference>
<dbReference type="Gene3D" id="3.40.50.1000">
    <property type="entry name" value="HAD superfamily/HAD-like"/>
    <property type="match status" value="1"/>
</dbReference>
<reference evidence="1 2" key="1">
    <citation type="submission" date="2020-08" db="EMBL/GenBank/DDBJ databases">
        <authorList>
            <person name="Liu C."/>
            <person name="Sun Q."/>
        </authorList>
    </citation>
    <scope>NUCLEOTIDE SEQUENCE [LARGE SCALE GENOMIC DNA]</scope>
    <source>
        <strain evidence="1 2">NSJ-61</strain>
    </source>
</reference>
<keyword evidence="1" id="KW-0378">Hydrolase</keyword>
<dbReference type="KEGG" id="ehn:H9Q80_08260"/>
<dbReference type="Pfam" id="PF08282">
    <property type="entry name" value="Hydrolase_3"/>
    <property type="match status" value="1"/>
</dbReference>
<dbReference type="SUPFAM" id="SSF56784">
    <property type="entry name" value="HAD-like"/>
    <property type="match status" value="1"/>
</dbReference>